<accession>E1SL88</accession>
<evidence type="ECO:0000313" key="2">
    <source>
        <dbReference type="EMBL" id="ADN75466.1"/>
    </source>
</evidence>
<evidence type="ECO:0000256" key="1">
    <source>
        <dbReference type="SAM" id="SignalP"/>
    </source>
</evidence>
<protein>
    <recommendedName>
        <fullName evidence="4">DUF2066 domain-containing protein</fullName>
    </recommendedName>
</protein>
<dbReference type="InterPro" id="IPR018642">
    <property type="entry name" value="DUF2066"/>
</dbReference>
<name>E1SL88_FERBD</name>
<evidence type="ECO:0008006" key="4">
    <source>
        <dbReference type="Google" id="ProtNLM"/>
    </source>
</evidence>
<organism evidence="2 3">
    <name type="scientific">Ferrimonas balearica (strain DSM 9799 / CCM 4581 / KCTC 23876 / PAT)</name>
    <dbReference type="NCBI Taxonomy" id="550540"/>
    <lineage>
        <taxon>Bacteria</taxon>
        <taxon>Pseudomonadati</taxon>
        <taxon>Pseudomonadota</taxon>
        <taxon>Gammaproteobacteria</taxon>
        <taxon>Alteromonadales</taxon>
        <taxon>Ferrimonadaceae</taxon>
        <taxon>Ferrimonas</taxon>
    </lineage>
</organism>
<dbReference type="eggNOG" id="COG3249">
    <property type="taxonomic scope" value="Bacteria"/>
</dbReference>
<keyword evidence="1" id="KW-0732">Signal</keyword>
<feature type="chain" id="PRO_5003151171" description="DUF2066 domain-containing protein" evidence="1">
    <location>
        <begin position="18"/>
        <end position="351"/>
    </location>
</feature>
<dbReference type="RefSeq" id="WP_013344772.1">
    <property type="nucleotide sequence ID" value="NC_014541.1"/>
</dbReference>
<dbReference type="HOGENOM" id="CLU_041769_1_0_6"/>
<keyword evidence="3" id="KW-1185">Reference proteome</keyword>
<sequence length="351" mass="38539">MRFLLSLLLCLPMTAMAAQVTDLYRGEVPVASRSNADQKAAIADALAQVLVRVTGDATIASRPEAQPLLRQANNMLLSYGYQGGTPLTLEVSFDGQRINQQLQAARLPVWGAQRPETLMWLAMDDTEEGRILLSDTTEQTAQLQDDAKQRGLPLTMPILDLEDSMAVSINDVWGNFVGPIATASARYNPDFFVSGRVSNQGQQWGYQMSLYAPKAESEFGLHRALVQRNGTADSREAALSAMMADLAAYYAGRYAAVAGEGGGETQLVFEIEGNITQLVALERYLRSLAPVQDLTIHSVMGRTITFEVELIGGMNELDQLLSLESRVQLVGADDGFEQDLGDQPRYRWEDR</sequence>
<dbReference type="EMBL" id="CP002209">
    <property type="protein sequence ID" value="ADN75466.1"/>
    <property type="molecule type" value="Genomic_DNA"/>
</dbReference>
<dbReference type="Proteomes" id="UP000006683">
    <property type="component" value="Chromosome"/>
</dbReference>
<dbReference type="GeneID" id="67181487"/>
<dbReference type="KEGG" id="fbl:Fbal_1257"/>
<dbReference type="STRING" id="550540.Fbal_1257"/>
<feature type="signal peptide" evidence="1">
    <location>
        <begin position="1"/>
        <end position="17"/>
    </location>
</feature>
<dbReference type="OrthoDB" id="6195299at2"/>
<reference evidence="2 3" key="1">
    <citation type="journal article" date="2010" name="Stand. Genomic Sci.">
        <title>Complete genome sequence of Ferrimonas balearica type strain (PAT).</title>
        <authorList>
            <person name="Nolan M."/>
            <person name="Sikorski J."/>
            <person name="Davenport K."/>
            <person name="Lucas S."/>
            <person name="Glavina Del Rio T."/>
            <person name="Tice H."/>
            <person name="Cheng J."/>
            <person name="Goodwin L."/>
            <person name="Pitluck S."/>
            <person name="Liolios K."/>
            <person name="Ivanova N."/>
            <person name="Mavromatis K."/>
            <person name="Ovchinnikova G."/>
            <person name="Pati A."/>
            <person name="Chen A."/>
            <person name="Palaniappan K."/>
            <person name="Land M."/>
            <person name="Hauser L."/>
            <person name="Chang Y."/>
            <person name="Jeffries C."/>
            <person name="Tapia R."/>
            <person name="Brettin T."/>
            <person name="Detter J."/>
            <person name="Han C."/>
            <person name="Yasawong M."/>
            <person name="Rohde M."/>
            <person name="Tindall B."/>
            <person name="Goker M."/>
            <person name="Woyke T."/>
            <person name="Bristow J."/>
            <person name="Eisen J."/>
            <person name="Markowitz V."/>
            <person name="Hugenholtz P."/>
            <person name="Kyrpides N."/>
            <person name="Klenk H."/>
            <person name="Lapidus A."/>
        </authorList>
    </citation>
    <scope>NUCLEOTIDE SEQUENCE [LARGE SCALE GENOMIC DNA]</scope>
    <source>
        <strain evidence="3">DSM 9799 / CCM 4581 / KCTC 23876 / PAT</strain>
    </source>
</reference>
<proteinExistence type="predicted"/>
<evidence type="ECO:0000313" key="3">
    <source>
        <dbReference type="Proteomes" id="UP000006683"/>
    </source>
</evidence>
<gene>
    <name evidence="2" type="ordered locus">Fbal_1257</name>
</gene>
<dbReference type="AlphaFoldDB" id="E1SL88"/>
<dbReference type="Pfam" id="PF09839">
    <property type="entry name" value="DUF2066"/>
    <property type="match status" value="1"/>
</dbReference>